<dbReference type="InterPro" id="IPR012832">
    <property type="entry name" value="RDH"/>
</dbReference>
<feature type="region of interest" description="Disordered" evidence="10">
    <location>
        <begin position="457"/>
        <end position="482"/>
    </location>
</feature>
<keyword evidence="3" id="KW-0004">4Fe-4S</keyword>
<evidence type="ECO:0000256" key="2">
    <source>
        <dbReference type="ARBA" id="ARBA00022475"/>
    </source>
</evidence>
<sequence length="482" mass="52654">MSVFHSTMSRRSFMKTLGLAGVGAAALTAPVFHDLDEMTASGDMANPKKPWWIKERDLENPTVEIDWTLVKRFDSTKSTQSNNALYDPNWAQALIDQKAAKKKWITENQPGYTLKDFAFRNNVGLPIGALNPWVLTGTQIPADTPASLGVPKYTGTPEENARMLRTALRTFGAYQIGYVPQTANTNKLAYSNGVIIEDTQTAYINAASKNVMPSGGLTHIPIMYPEMLTAYYAAPSPLIRGIHEQGNRGNGQVRSSGQRFLVAIGYQGVNGSIGPMPPFMALGGESEQGRIGGQSISPTYGMTQTQNLLSTDLPLAPTHPIDAGIWKFCWTCANCSKVCPSSSNSTEHEPTWDPPATLNVRSLTDPNIIYSIPGKKVFWNNMATCKTYQDMVWGCNICMGNCVFSHLETAAVHLAVKATLGTTPVFNTFFKDMDQVMGYGLQQFSAGVGPPTGTFNPKGVDWWKTETPPHGEDGRSRELHAQ</sequence>
<evidence type="ECO:0000313" key="12">
    <source>
        <dbReference type="Proteomes" id="UP000235653"/>
    </source>
</evidence>
<dbReference type="Proteomes" id="UP000235653">
    <property type="component" value="Unassembled WGS sequence"/>
</dbReference>
<evidence type="ECO:0000313" key="11">
    <source>
        <dbReference type="EMBL" id="PPD58586.1"/>
    </source>
</evidence>
<dbReference type="InterPro" id="IPR017896">
    <property type="entry name" value="4Fe4S_Fe-S-bd"/>
</dbReference>
<keyword evidence="6" id="KW-0408">Iron</keyword>
<gene>
    <name evidence="11" type="ORF">JP09_001510</name>
</gene>
<keyword evidence="5" id="KW-0732">Signal</keyword>
<evidence type="ECO:0000256" key="7">
    <source>
        <dbReference type="ARBA" id="ARBA00023014"/>
    </source>
</evidence>
<name>A0A2P5P8H4_9CHLR</name>
<feature type="compositionally biased region" description="Basic and acidic residues" evidence="10">
    <location>
        <begin position="461"/>
        <end position="482"/>
    </location>
</feature>
<dbReference type="NCBIfam" id="TIGR01409">
    <property type="entry name" value="TAT_signal_seq"/>
    <property type="match status" value="1"/>
</dbReference>
<dbReference type="InterPro" id="IPR028894">
    <property type="entry name" value="RDH_dom"/>
</dbReference>
<keyword evidence="12" id="KW-1185">Reference proteome</keyword>
<dbReference type="PROSITE" id="PS51318">
    <property type="entry name" value="TAT"/>
    <property type="match status" value="1"/>
</dbReference>
<dbReference type="EMBL" id="JQAN02000006">
    <property type="protein sequence ID" value="PPD58586.1"/>
    <property type="molecule type" value="Genomic_DNA"/>
</dbReference>
<protein>
    <submittedName>
        <fullName evidence="11">Reductive dehalogenase</fullName>
    </submittedName>
</protein>
<comment type="cofactor">
    <cofactor evidence="9">
        <name>corrinoid</name>
        <dbReference type="ChEBI" id="CHEBI:33913"/>
    </cofactor>
</comment>
<evidence type="ECO:0000256" key="8">
    <source>
        <dbReference type="ARBA" id="ARBA00023136"/>
    </source>
</evidence>
<dbReference type="GO" id="GO:0005886">
    <property type="term" value="C:plasma membrane"/>
    <property type="evidence" value="ECO:0007669"/>
    <property type="project" value="UniProtKB-SubCell"/>
</dbReference>
<dbReference type="PROSITE" id="PS51379">
    <property type="entry name" value="4FE4S_FER_2"/>
    <property type="match status" value="1"/>
</dbReference>
<keyword evidence="2" id="KW-1003">Cell membrane</keyword>
<evidence type="ECO:0000256" key="3">
    <source>
        <dbReference type="ARBA" id="ARBA00022485"/>
    </source>
</evidence>
<evidence type="ECO:0000256" key="10">
    <source>
        <dbReference type="SAM" id="MobiDB-lite"/>
    </source>
</evidence>
<dbReference type="InterPro" id="IPR017900">
    <property type="entry name" value="4Fe4S_Fe_S_CS"/>
</dbReference>
<dbReference type="InterPro" id="IPR019546">
    <property type="entry name" value="TAT_signal_bac_arc"/>
</dbReference>
<evidence type="ECO:0000256" key="4">
    <source>
        <dbReference type="ARBA" id="ARBA00022723"/>
    </source>
</evidence>
<accession>A0A2P5P8H4</accession>
<dbReference type="OrthoDB" id="9815745at2"/>
<evidence type="ECO:0000256" key="6">
    <source>
        <dbReference type="ARBA" id="ARBA00023004"/>
    </source>
</evidence>
<comment type="caution">
    <text evidence="11">The sequence shown here is derived from an EMBL/GenBank/DDBJ whole genome shotgun (WGS) entry which is preliminary data.</text>
</comment>
<organism evidence="11 12">
    <name type="scientific">Dehalogenimonas etheniformans</name>
    <dbReference type="NCBI Taxonomy" id="1536648"/>
    <lineage>
        <taxon>Bacteria</taxon>
        <taxon>Bacillati</taxon>
        <taxon>Chloroflexota</taxon>
        <taxon>Dehalococcoidia</taxon>
        <taxon>Dehalococcoidales</taxon>
        <taxon>Dehalococcoidaceae</taxon>
        <taxon>Dehalogenimonas</taxon>
    </lineage>
</organism>
<dbReference type="AlphaFoldDB" id="A0A2P5P8H4"/>
<dbReference type="InterPro" id="IPR006311">
    <property type="entry name" value="TAT_signal"/>
</dbReference>
<reference evidence="11 12" key="1">
    <citation type="journal article" date="2017" name="ISME J.">
        <title>Grape pomace compost harbors organohalide-respiring Dehalogenimonas species with novel reductive dehalogenase genes.</title>
        <authorList>
            <person name="Yang Y."/>
            <person name="Higgins S.A."/>
            <person name="Yan J."/>
            <person name="Simsir B."/>
            <person name="Chourey K."/>
            <person name="Iyer R."/>
            <person name="Hettich R.L."/>
            <person name="Baldwin B."/>
            <person name="Ogles D.M."/>
            <person name="Loffler F.E."/>
        </authorList>
    </citation>
    <scope>NUCLEOTIDE SEQUENCE [LARGE SCALE GENOMIC DNA]</scope>
    <source>
        <strain evidence="11 12">GP</strain>
    </source>
</reference>
<comment type="subcellular location">
    <subcellularLocation>
        <location evidence="1">Cell membrane</location>
    </subcellularLocation>
</comment>
<proteinExistence type="predicted"/>
<keyword evidence="7" id="KW-0411">Iron-sulfur</keyword>
<keyword evidence="4" id="KW-0479">Metal-binding</keyword>
<dbReference type="GO" id="GO:0046872">
    <property type="term" value="F:metal ion binding"/>
    <property type="evidence" value="ECO:0007669"/>
    <property type="project" value="UniProtKB-KW"/>
</dbReference>
<dbReference type="NCBIfam" id="TIGR02486">
    <property type="entry name" value="RDH"/>
    <property type="match status" value="1"/>
</dbReference>
<evidence type="ECO:0000256" key="5">
    <source>
        <dbReference type="ARBA" id="ARBA00022729"/>
    </source>
</evidence>
<dbReference type="Pfam" id="PF13486">
    <property type="entry name" value="Dehalogenase"/>
    <property type="match status" value="1"/>
</dbReference>
<dbReference type="GO" id="GO:0051539">
    <property type="term" value="F:4 iron, 4 sulfur cluster binding"/>
    <property type="evidence" value="ECO:0007669"/>
    <property type="project" value="UniProtKB-KW"/>
</dbReference>
<evidence type="ECO:0000256" key="1">
    <source>
        <dbReference type="ARBA" id="ARBA00004236"/>
    </source>
</evidence>
<dbReference type="PROSITE" id="PS00198">
    <property type="entry name" value="4FE4S_FER_1"/>
    <property type="match status" value="1"/>
</dbReference>
<keyword evidence="8" id="KW-0472">Membrane</keyword>
<evidence type="ECO:0000256" key="9">
    <source>
        <dbReference type="ARBA" id="ARBA00029374"/>
    </source>
</evidence>
<dbReference type="RefSeq" id="WP_102330070.1">
    <property type="nucleotide sequence ID" value="NZ_CP058566.2"/>
</dbReference>